<protein>
    <submittedName>
        <fullName evidence="4">Uncharacterized protein LOC122133010</fullName>
    </submittedName>
</protein>
<feature type="compositionally biased region" description="Polar residues" evidence="1">
    <location>
        <begin position="10"/>
        <end position="25"/>
    </location>
</feature>
<organism evidence="3 4">
    <name type="scientific">Clupea harengus</name>
    <name type="common">Atlantic herring</name>
    <dbReference type="NCBI Taxonomy" id="7950"/>
    <lineage>
        <taxon>Eukaryota</taxon>
        <taxon>Metazoa</taxon>
        <taxon>Chordata</taxon>
        <taxon>Craniata</taxon>
        <taxon>Vertebrata</taxon>
        <taxon>Euteleostomi</taxon>
        <taxon>Actinopterygii</taxon>
        <taxon>Neopterygii</taxon>
        <taxon>Teleostei</taxon>
        <taxon>Clupei</taxon>
        <taxon>Clupeiformes</taxon>
        <taxon>Clupeoidei</taxon>
        <taxon>Clupeidae</taxon>
        <taxon>Clupea</taxon>
    </lineage>
</organism>
<feature type="domain" description="Reverse transcriptase" evidence="2">
    <location>
        <begin position="320"/>
        <end position="584"/>
    </location>
</feature>
<dbReference type="InterPro" id="IPR000477">
    <property type="entry name" value="RT_dom"/>
</dbReference>
<evidence type="ECO:0000256" key="1">
    <source>
        <dbReference type="SAM" id="MobiDB-lite"/>
    </source>
</evidence>
<dbReference type="Pfam" id="PF00078">
    <property type="entry name" value="RVT_1"/>
    <property type="match status" value="1"/>
</dbReference>
<reference evidence="4" key="1">
    <citation type="submission" date="2025-08" db="UniProtKB">
        <authorList>
            <consortium name="RefSeq"/>
        </authorList>
    </citation>
    <scope>IDENTIFICATION</scope>
</reference>
<feature type="compositionally biased region" description="Basic and acidic residues" evidence="1">
    <location>
        <begin position="42"/>
        <end position="51"/>
    </location>
</feature>
<dbReference type="OrthoDB" id="447743at2759"/>
<gene>
    <name evidence="4" type="primary">LOC122133010</name>
</gene>
<accession>A0A8M1KNE2</accession>
<keyword evidence="3" id="KW-1185">Reference proteome</keyword>
<evidence type="ECO:0000313" key="3">
    <source>
        <dbReference type="Proteomes" id="UP000515152"/>
    </source>
</evidence>
<dbReference type="PANTHER" id="PTHR19446">
    <property type="entry name" value="REVERSE TRANSCRIPTASES"/>
    <property type="match status" value="1"/>
</dbReference>
<evidence type="ECO:0000313" key="4">
    <source>
        <dbReference type="RefSeq" id="XP_042564115.1"/>
    </source>
</evidence>
<dbReference type="GeneID" id="122133010"/>
<name>A0A8M1KNE2_CLUHA</name>
<dbReference type="RefSeq" id="XP_042564115.1">
    <property type="nucleotide sequence ID" value="XM_042708181.1"/>
</dbReference>
<dbReference type="KEGG" id="char:122133010"/>
<proteinExistence type="predicted"/>
<dbReference type="Proteomes" id="UP000515152">
    <property type="component" value="Chromosome 7"/>
</dbReference>
<feature type="compositionally biased region" description="Basic and acidic residues" evidence="1">
    <location>
        <begin position="69"/>
        <end position="80"/>
    </location>
</feature>
<feature type="region of interest" description="Disordered" evidence="1">
    <location>
        <begin position="1"/>
        <end position="88"/>
    </location>
</feature>
<dbReference type="PROSITE" id="PS50878">
    <property type="entry name" value="RT_POL"/>
    <property type="match status" value="1"/>
</dbReference>
<dbReference type="AlphaFoldDB" id="A0A8M1KNE2"/>
<evidence type="ECO:0000259" key="2">
    <source>
        <dbReference type="PROSITE" id="PS50878"/>
    </source>
</evidence>
<sequence>MGKMKCAGRSQKQTCAAQAGQTSGIQGRVKNHSAIGPNVAEAGEKETRDVDDPQEVTPEPPPSNPRTESSQKAKSLNEPRRKIKWPKASETVEWKRLDESLSDLLQKALRGTVEAKLNLFGEILYEECSGRYGKVTGRKAAEKSKGRREKEIDDLVAGRRQLRRRWRKAEESEREGLKALWDDIRRRLANLRRAERIRRRRKRKEKERANFFKNPFRFARGLLEEKTSGSLEISKEELEDHIHGQYSDPARNVPLGPPGYVPKPGEPSVLFDASPPKLCEIKRVVWRARSASAPGPNGIPYKLYKNCPSVLKLLWTLMKTAWTKQTIPSQWQRAVAVFIPKEQNSKTIEQFRSIALLNVEGKIFFSVMARRMTSYLMENGYIDTSCQKAGIPGFPGCVEHATMIWEQIQIAKREKKDLHVVWLDLANAYGSVPHNLIAFALDFFYIPQSIRAMVMSYFQDLHMCFMLPNSTTIWQQLEVGIAMGSSISPILFITAFEVILIGARQVVGGARLPTGRKLPPLRSYMDDITCLLQTAPCTSRLMKRLDELITWARMKFKAKKSRSLSLRKGVLNDRVTFIIGGENIPRIADQPIRSLGRQYTASLSDKEIGKTTLQQLSAGLAKIDSSQLPGKYKVWCFNFTLYPRVMWPLKLCEVTSSAVSKMDAKTSSFIRKWLGLPRGHSSASLYGKNTLQLPLKSITIGYRQEKARLVMELRESTDETVRDMEARVLTGRKWRAEEEVQKAVCRLQHQEMVGRVQTGPAGLGWGDPPILWSRASRKERKDLVVSEVTKMAEEEYRVKAVAQGQQGRWTTWEGIAGRVVSWADFWKLPQARLSFLIRATYDTLPSPRNLQQWLGTEQACDLYMGSRIPN</sequence>
<dbReference type="CDD" id="cd01650">
    <property type="entry name" value="RT_nLTR_like"/>
    <property type="match status" value="1"/>
</dbReference>